<sequence length="116" mass="13338">MKWIDNLIYTLLSACLLAGCEDSGSKELERMQGYWVHVRGHPAFTLSETGGRYTVTRKANVRGRILETAYPVTERNGCLFIETGFRIQFTYDKKTDRITLMPGGEYKRVTNPENKR</sequence>
<dbReference type="Pfam" id="PF12992">
    <property type="entry name" value="DUF3876"/>
    <property type="match status" value="1"/>
</dbReference>
<name>A0A2M9V2C6_BACFG</name>
<gene>
    <name evidence="1" type="ORF">CQW34_04007</name>
</gene>
<dbReference type="Proteomes" id="UP000231846">
    <property type="component" value="Unassembled WGS sequence"/>
</dbReference>
<reference evidence="1 2" key="1">
    <citation type="journal article" date="2017" name="MBio">
        <title>Gut Symbiont Bacteroides fragilis Secretes a Eukaryotic-Like Ubiquitin Protein That Mediates Intraspecies Antagonism.</title>
        <authorList>
            <person name="Chatzidaki-Livanis M."/>
            <person name="Coyne M.J."/>
            <person name="Roelofs K.G."/>
            <person name="Gentyala R.R."/>
            <person name="Caldwell J.M."/>
            <person name="Comstock L.E."/>
        </authorList>
    </citation>
    <scope>NUCLEOTIDE SEQUENCE [LARGE SCALE GENOMIC DNA]</scope>
    <source>
        <strain evidence="1 2">12905</strain>
    </source>
</reference>
<organism evidence="1 2">
    <name type="scientific">Bacteroides fragilis</name>
    <dbReference type="NCBI Taxonomy" id="817"/>
    <lineage>
        <taxon>Bacteria</taxon>
        <taxon>Pseudomonadati</taxon>
        <taxon>Bacteroidota</taxon>
        <taxon>Bacteroidia</taxon>
        <taxon>Bacteroidales</taxon>
        <taxon>Bacteroidaceae</taxon>
        <taxon>Bacteroides</taxon>
    </lineage>
</organism>
<dbReference type="PROSITE" id="PS51257">
    <property type="entry name" value="PROKAR_LIPOPROTEIN"/>
    <property type="match status" value="1"/>
</dbReference>
<dbReference type="AlphaFoldDB" id="A0A2M9V2C6"/>
<evidence type="ECO:0008006" key="3">
    <source>
        <dbReference type="Google" id="ProtNLM"/>
    </source>
</evidence>
<comment type="caution">
    <text evidence="1">The sequence shown here is derived from an EMBL/GenBank/DDBJ whole genome shotgun (WGS) entry which is preliminary data.</text>
</comment>
<proteinExistence type="predicted"/>
<dbReference type="EMBL" id="PDCW01000043">
    <property type="protein sequence ID" value="PJY70744.1"/>
    <property type="molecule type" value="Genomic_DNA"/>
</dbReference>
<evidence type="ECO:0000313" key="1">
    <source>
        <dbReference type="EMBL" id="PJY70744.1"/>
    </source>
</evidence>
<dbReference type="GeneID" id="99670749"/>
<dbReference type="InterPro" id="IPR024452">
    <property type="entry name" value="DUF3876"/>
</dbReference>
<dbReference type="RefSeq" id="WP_004326111.1">
    <property type="nucleotide sequence ID" value="NZ_CAXSVT010000001.1"/>
</dbReference>
<accession>A0A2M9V2C6</accession>
<protein>
    <recommendedName>
        <fullName evidence="3">DUF3876 domain-containing protein</fullName>
    </recommendedName>
</protein>
<evidence type="ECO:0000313" key="2">
    <source>
        <dbReference type="Proteomes" id="UP000231846"/>
    </source>
</evidence>